<keyword evidence="3" id="KW-1185">Reference proteome</keyword>
<evidence type="ECO:0000313" key="3">
    <source>
        <dbReference type="Proteomes" id="UP000594261"/>
    </source>
</evidence>
<sequence>MCYLRQFELNGAHLPIKSIYKKPPIGLDPPQIQLPCTVVTFISLSLCSKSPATFLVTHHRNQTRKIIGPSIHPPPRMEDHHGSSSAYLQLFMDEATLYNRIVLGSLLPMKLWDPLPHFIQSWVRNCIGGTVIYFLSASLWCFYIYYLNRNLYFPTDAFLLAVSFGCAGLKTLNSKLFC</sequence>
<reference evidence="2 3" key="1">
    <citation type="journal article" date="2016" name="G3 (Bethesda)">
        <title>First Draft Assembly and Annotation of the Genome of a California Endemic Oak Quercus lobata Nee (Fagaceae).</title>
        <authorList>
            <person name="Sork V.L."/>
            <person name="Fitz-Gibbon S.T."/>
            <person name="Puiu D."/>
            <person name="Crepeau M."/>
            <person name="Gugger P.F."/>
            <person name="Sherman R."/>
            <person name="Stevens K."/>
            <person name="Langley C.H."/>
            <person name="Pellegrini M."/>
            <person name="Salzberg S.L."/>
        </authorList>
    </citation>
    <scope>NUCLEOTIDE SEQUENCE [LARGE SCALE GENOMIC DNA]</scope>
    <source>
        <strain evidence="2 3">cv. SW786</strain>
    </source>
</reference>
<keyword evidence="1" id="KW-1133">Transmembrane helix</keyword>
<feature type="transmembrane region" description="Helical" evidence="1">
    <location>
        <begin position="126"/>
        <end position="146"/>
    </location>
</feature>
<dbReference type="EnsemblPlants" id="QL12p016398:mrna">
    <property type="protein sequence ID" value="QL12p016398:mrna"/>
    <property type="gene ID" value="QL12p016398"/>
</dbReference>
<organism evidence="2 3">
    <name type="scientific">Quercus lobata</name>
    <name type="common">Valley oak</name>
    <dbReference type="NCBI Taxonomy" id="97700"/>
    <lineage>
        <taxon>Eukaryota</taxon>
        <taxon>Viridiplantae</taxon>
        <taxon>Streptophyta</taxon>
        <taxon>Embryophyta</taxon>
        <taxon>Tracheophyta</taxon>
        <taxon>Spermatophyta</taxon>
        <taxon>Magnoliopsida</taxon>
        <taxon>eudicotyledons</taxon>
        <taxon>Gunneridae</taxon>
        <taxon>Pentapetalae</taxon>
        <taxon>rosids</taxon>
        <taxon>fabids</taxon>
        <taxon>Fagales</taxon>
        <taxon>Fagaceae</taxon>
        <taxon>Quercus</taxon>
    </lineage>
</organism>
<reference evidence="2" key="2">
    <citation type="submission" date="2021-01" db="UniProtKB">
        <authorList>
            <consortium name="EnsemblPlants"/>
        </authorList>
    </citation>
    <scope>IDENTIFICATION</scope>
</reference>
<accession>A0A7N2N5B1</accession>
<keyword evidence="1" id="KW-0812">Transmembrane</keyword>
<evidence type="ECO:0000313" key="2">
    <source>
        <dbReference type="EnsemblPlants" id="QL12p016398:mrna"/>
    </source>
</evidence>
<name>A0A7N2N5B1_QUELO</name>
<keyword evidence="1" id="KW-0472">Membrane</keyword>
<proteinExistence type="predicted"/>
<dbReference type="Proteomes" id="UP000594261">
    <property type="component" value="Chromosome 12"/>
</dbReference>
<dbReference type="EMBL" id="LRBV02000012">
    <property type="status" value="NOT_ANNOTATED_CDS"/>
    <property type="molecule type" value="Genomic_DNA"/>
</dbReference>
<protein>
    <submittedName>
        <fullName evidence="2">Uncharacterized protein</fullName>
    </submittedName>
</protein>
<dbReference type="AlphaFoldDB" id="A0A7N2N5B1"/>
<dbReference type="InParanoid" id="A0A7N2N5B1"/>
<dbReference type="Gramene" id="QL12p016398:mrna">
    <property type="protein sequence ID" value="QL12p016398:mrna"/>
    <property type="gene ID" value="QL12p016398"/>
</dbReference>
<evidence type="ECO:0000256" key="1">
    <source>
        <dbReference type="SAM" id="Phobius"/>
    </source>
</evidence>